<dbReference type="PANTHER" id="PTHR10472:SF5">
    <property type="entry name" value="D-AMINOACYL-TRNA DEACYLASE 1"/>
    <property type="match status" value="1"/>
</dbReference>
<accession>A0A523QMM6</accession>
<dbReference type="PANTHER" id="PTHR10472">
    <property type="entry name" value="D-TYROSYL-TRNA TYR DEACYLASE"/>
    <property type="match status" value="1"/>
</dbReference>
<comment type="caution">
    <text evidence="3">The sequence shown here is derived from an EMBL/GenBank/DDBJ whole genome shotgun (WGS) entry which is preliminary data.</text>
</comment>
<protein>
    <recommendedName>
        <fullName evidence="2">D-aminoacyl-tRNA deacylase</fullName>
        <shortName evidence="2">DTD</shortName>
        <ecNumber evidence="2">3.1.1.96</ecNumber>
    </recommendedName>
    <alternativeName>
        <fullName evidence="2">Gly-tRNA(Ala) deacylase</fullName>
        <ecNumber evidence="2">3.1.1.-</ecNumber>
    </alternativeName>
</protein>
<comment type="similarity">
    <text evidence="1 2">Belongs to the DTD family.</text>
</comment>
<evidence type="ECO:0000256" key="1">
    <source>
        <dbReference type="ARBA" id="ARBA00009673"/>
    </source>
</evidence>
<dbReference type="CDD" id="cd00563">
    <property type="entry name" value="Dtyr_deacylase"/>
    <property type="match status" value="1"/>
</dbReference>
<feature type="short sequence motif" description="Gly-cisPro motif, important for rejection of L-amino acids" evidence="2">
    <location>
        <begin position="137"/>
        <end position="138"/>
    </location>
</feature>
<dbReference type="GO" id="GO:0000049">
    <property type="term" value="F:tRNA binding"/>
    <property type="evidence" value="ECO:0007669"/>
    <property type="project" value="UniProtKB-UniRule"/>
</dbReference>
<dbReference type="EC" id="3.1.1.-" evidence="2"/>
<evidence type="ECO:0000313" key="3">
    <source>
        <dbReference type="EMBL" id="TES87089.1"/>
    </source>
</evidence>
<dbReference type="Gene3D" id="3.50.80.10">
    <property type="entry name" value="D-tyrosyl-tRNA(Tyr) deacylase"/>
    <property type="match status" value="1"/>
</dbReference>
<proteinExistence type="inferred from homology"/>
<organism evidence="3 4">
    <name type="scientific">Aerophobetes bacterium</name>
    <dbReference type="NCBI Taxonomy" id="2030807"/>
    <lineage>
        <taxon>Bacteria</taxon>
        <taxon>Candidatus Aerophobota</taxon>
    </lineage>
</organism>
<dbReference type="SUPFAM" id="SSF69500">
    <property type="entry name" value="DTD-like"/>
    <property type="match status" value="1"/>
</dbReference>
<keyword evidence="2" id="KW-0963">Cytoplasm</keyword>
<dbReference type="GO" id="GO:0005737">
    <property type="term" value="C:cytoplasm"/>
    <property type="evidence" value="ECO:0007669"/>
    <property type="project" value="UniProtKB-SubCell"/>
</dbReference>
<dbReference type="Proteomes" id="UP000320781">
    <property type="component" value="Unassembled WGS sequence"/>
</dbReference>
<comment type="subunit">
    <text evidence="2">Homodimer.</text>
</comment>
<dbReference type="HAMAP" id="MF_00518">
    <property type="entry name" value="Deacylase_Dtd"/>
    <property type="match status" value="1"/>
</dbReference>
<dbReference type="GO" id="GO:0019478">
    <property type="term" value="P:D-amino acid catabolic process"/>
    <property type="evidence" value="ECO:0007669"/>
    <property type="project" value="UniProtKB-UniRule"/>
</dbReference>
<dbReference type="GO" id="GO:0043908">
    <property type="term" value="F:Ser(Gly)-tRNA(Ala) hydrolase activity"/>
    <property type="evidence" value="ECO:0007669"/>
    <property type="project" value="UniProtKB-UniRule"/>
</dbReference>
<keyword evidence="2" id="KW-0694">RNA-binding</keyword>
<name>A0A523QMM6_UNCAE</name>
<gene>
    <name evidence="2" type="primary">dtd</name>
    <name evidence="3" type="ORF">E3J95_00365</name>
</gene>
<dbReference type="EC" id="3.1.1.96" evidence="2"/>
<dbReference type="FunFam" id="3.50.80.10:FF:000001">
    <property type="entry name" value="D-aminoacyl-tRNA deacylase"/>
    <property type="match status" value="1"/>
</dbReference>
<evidence type="ECO:0000256" key="2">
    <source>
        <dbReference type="HAMAP-Rule" id="MF_00518"/>
    </source>
</evidence>
<keyword evidence="2 3" id="KW-0378">Hydrolase</keyword>
<dbReference type="InterPro" id="IPR023509">
    <property type="entry name" value="DTD-like_sf"/>
</dbReference>
<comment type="domain">
    <text evidence="2">A Gly-cisPro motif from one monomer fits into the active site of the other monomer to allow specific chiral rejection of L-amino acids.</text>
</comment>
<dbReference type="Pfam" id="PF02580">
    <property type="entry name" value="Tyr_Deacylase"/>
    <property type="match status" value="1"/>
</dbReference>
<comment type="function">
    <text evidence="2">An aminoacyl-tRNA editing enzyme that deacylates mischarged D-aminoacyl-tRNAs. Also deacylates mischarged glycyl-tRNA(Ala), protecting cells against glycine mischarging by AlaRS. Acts via tRNA-based rather than protein-based catalysis; rejects L-amino acids rather than detecting D-amino acids in the active site. By recycling D-aminoacyl-tRNA to D-amino acids and free tRNA molecules, this enzyme counteracts the toxicity associated with the formation of D-aminoacyl-tRNA entities in vivo and helps enforce protein L-homochirality.</text>
</comment>
<dbReference type="AlphaFoldDB" id="A0A523QMM6"/>
<dbReference type="EMBL" id="SOKU01000014">
    <property type="protein sequence ID" value="TES87089.1"/>
    <property type="molecule type" value="Genomic_DNA"/>
</dbReference>
<keyword evidence="2" id="KW-0820">tRNA-binding</keyword>
<comment type="catalytic activity">
    <reaction evidence="2">
        <text>a D-aminoacyl-tRNA + H2O = a tRNA + a D-alpha-amino acid + H(+)</text>
        <dbReference type="Rhea" id="RHEA:13953"/>
        <dbReference type="Rhea" id="RHEA-COMP:10123"/>
        <dbReference type="Rhea" id="RHEA-COMP:10124"/>
        <dbReference type="ChEBI" id="CHEBI:15377"/>
        <dbReference type="ChEBI" id="CHEBI:15378"/>
        <dbReference type="ChEBI" id="CHEBI:59871"/>
        <dbReference type="ChEBI" id="CHEBI:78442"/>
        <dbReference type="ChEBI" id="CHEBI:79333"/>
        <dbReference type="EC" id="3.1.1.96"/>
    </reaction>
</comment>
<dbReference type="GO" id="GO:0051500">
    <property type="term" value="F:D-tyrosyl-tRNA(Tyr) deacylase activity"/>
    <property type="evidence" value="ECO:0007669"/>
    <property type="project" value="TreeGrafter"/>
</dbReference>
<dbReference type="GO" id="GO:0106026">
    <property type="term" value="F:Gly-tRNA(Ala) deacylase activity"/>
    <property type="evidence" value="ECO:0007669"/>
    <property type="project" value="UniProtKB-UniRule"/>
</dbReference>
<dbReference type="InterPro" id="IPR003732">
    <property type="entry name" value="Daa-tRNA_deacyls_DTD"/>
</dbReference>
<comment type="catalytic activity">
    <reaction evidence="2">
        <text>glycyl-tRNA(Ala) + H2O = tRNA(Ala) + glycine + H(+)</text>
        <dbReference type="Rhea" id="RHEA:53744"/>
        <dbReference type="Rhea" id="RHEA-COMP:9657"/>
        <dbReference type="Rhea" id="RHEA-COMP:13640"/>
        <dbReference type="ChEBI" id="CHEBI:15377"/>
        <dbReference type="ChEBI" id="CHEBI:15378"/>
        <dbReference type="ChEBI" id="CHEBI:57305"/>
        <dbReference type="ChEBI" id="CHEBI:78442"/>
        <dbReference type="ChEBI" id="CHEBI:78522"/>
    </reaction>
</comment>
<evidence type="ECO:0000313" key="4">
    <source>
        <dbReference type="Proteomes" id="UP000320781"/>
    </source>
</evidence>
<dbReference type="NCBIfam" id="TIGR00256">
    <property type="entry name" value="D-aminoacyl-tRNA deacylase"/>
    <property type="match status" value="1"/>
</dbReference>
<comment type="subcellular location">
    <subcellularLocation>
        <location evidence="2">Cytoplasm</location>
    </subcellularLocation>
</comment>
<sequence>MRAVIQRVREASCHVEGKLVGAIKKGVVVFLGVGRGDSVEDAEYLAEKIVNLRIFEDAKGKMNLSLIHNGGEILIIPQFTLYGECRKGLRPNFVRAAPRNLAEELFERFVELMGKKGLSVQQGSFGAKMQVGVENDGPVTLILESERRREN</sequence>
<reference evidence="3 4" key="1">
    <citation type="submission" date="2019-03" db="EMBL/GenBank/DDBJ databases">
        <title>Metabolic potential of uncultured bacteria and archaea associated with petroleum seepage in deep-sea sediments.</title>
        <authorList>
            <person name="Dong X."/>
            <person name="Hubert C."/>
        </authorList>
    </citation>
    <scope>NUCLEOTIDE SEQUENCE [LARGE SCALE GENOMIC DNA]</scope>
    <source>
        <strain evidence="3">E44_bin92</strain>
    </source>
</reference>